<dbReference type="InterPro" id="IPR030395">
    <property type="entry name" value="GP_PDE_dom"/>
</dbReference>
<dbReference type="SUPFAM" id="SSF51695">
    <property type="entry name" value="PLC-like phosphodiesterases"/>
    <property type="match status" value="1"/>
</dbReference>
<keyword evidence="1" id="KW-1133">Transmembrane helix</keyword>
<dbReference type="PROSITE" id="PS51704">
    <property type="entry name" value="GP_PDE"/>
    <property type="match status" value="1"/>
</dbReference>
<keyword evidence="1" id="KW-0812">Transmembrane</keyword>
<sequence length="388" mass="44288">MAGFEVNEDTPLLRRFSIPPVFTQPACFEQMSDKMALESDYNTPACKIWVLSHDSTSHLLSHILAYRILIMSSSGVFPFSRKHNTNKSEDGRPQMPQAIAHRGYKAKYPENTMSAFSSAVEIGAHAVETDVHITKDGVVVLSHDNTLNRCFNRPEQIIDCDWSFIAPLLTTQEPKQHMPRLIDLLEYLSHPKRADIWVLLDIKLDNNDEDIMRLIASTIASVPALPSHPWSSRIVLGCWSAKYIPLAAKHLPGFPCTHIGFSISYARQFLPIPNVSFNMLLPILMAPGGNKFLRDCKKAQKPVLAWTVNATEKMEWCIRREIDGVITDDPKLFLEVCRRYDPDSEEKGLSWKVWFDVLRLWFFAGLFGVLYRNRFAMKTKKRVQIQAV</sequence>
<dbReference type="GO" id="GO:0008081">
    <property type="term" value="F:phosphoric diester hydrolase activity"/>
    <property type="evidence" value="ECO:0007669"/>
    <property type="project" value="InterPro"/>
</dbReference>
<dbReference type="GO" id="GO:0006629">
    <property type="term" value="P:lipid metabolic process"/>
    <property type="evidence" value="ECO:0007669"/>
    <property type="project" value="InterPro"/>
</dbReference>
<evidence type="ECO:0000313" key="3">
    <source>
        <dbReference type="EMBL" id="THW08652.1"/>
    </source>
</evidence>
<evidence type="ECO:0000313" key="4">
    <source>
        <dbReference type="Proteomes" id="UP000308014"/>
    </source>
</evidence>
<dbReference type="Gene3D" id="3.20.20.190">
    <property type="entry name" value="Phosphatidylinositol (PI) phosphodiesterase"/>
    <property type="match status" value="1"/>
</dbReference>
<dbReference type="AlphaFoldDB" id="A0A4S8VB80"/>
<proteinExistence type="predicted"/>
<dbReference type="Pfam" id="PF03009">
    <property type="entry name" value="GDPD"/>
    <property type="match status" value="1"/>
</dbReference>
<gene>
    <name evidence="3" type="ORF">D6D24_09029</name>
</gene>
<dbReference type="EMBL" id="QZAJ01000574">
    <property type="protein sequence ID" value="THW08652.1"/>
    <property type="molecule type" value="Genomic_DNA"/>
</dbReference>
<evidence type="ECO:0000256" key="1">
    <source>
        <dbReference type="SAM" id="Phobius"/>
    </source>
</evidence>
<protein>
    <submittedName>
        <fullName evidence="3">PLC-like phosphodiesterase</fullName>
    </submittedName>
</protein>
<accession>A0A4S8VB80</accession>
<dbReference type="PANTHER" id="PTHR43805">
    <property type="entry name" value="GLYCEROPHOSPHORYL DIESTER PHOSPHODIESTERASE"/>
    <property type="match status" value="1"/>
</dbReference>
<dbReference type="CDD" id="cd08570">
    <property type="entry name" value="GDPD_YPL206cp_fungi"/>
    <property type="match status" value="1"/>
</dbReference>
<keyword evidence="1" id="KW-0472">Membrane</keyword>
<name>A0A4S8VB80_AURPU</name>
<feature type="domain" description="GP-PDE" evidence="2">
    <location>
        <begin position="96"/>
        <end position="337"/>
    </location>
</feature>
<dbReference type="InterPro" id="IPR017946">
    <property type="entry name" value="PLC-like_Pdiesterase_TIM-brl"/>
</dbReference>
<evidence type="ECO:0000259" key="2">
    <source>
        <dbReference type="PROSITE" id="PS51704"/>
    </source>
</evidence>
<dbReference type="Proteomes" id="UP000308014">
    <property type="component" value="Unassembled WGS sequence"/>
</dbReference>
<feature type="transmembrane region" description="Helical" evidence="1">
    <location>
        <begin position="353"/>
        <end position="371"/>
    </location>
</feature>
<dbReference type="PANTHER" id="PTHR43805:SF1">
    <property type="entry name" value="GP-PDE DOMAIN-CONTAINING PROTEIN"/>
    <property type="match status" value="1"/>
</dbReference>
<comment type="caution">
    <text evidence="3">The sequence shown here is derived from an EMBL/GenBank/DDBJ whole genome shotgun (WGS) entry which is preliminary data.</text>
</comment>
<reference evidence="3 4" key="1">
    <citation type="submission" date="2018-10" db="EMBL/GenBank/DDBJ databases">
        <title>Fifty Aureobasidium pullulans genomes reveal a recombining polyextremotolerant generalist.</title>
        <authorList>
            <person name="Gostincar C."/>
            <person name="Turk M."/>
            <person name="Zajc J."/>
            <person name="Gunde-Cimerman N."/>
        </authorList>
    </citation>
    <scope>NUCLEOTIDE SEQUENCE [LARGE SCALE GENOMIC DNA]</scope>
    <source>
        <strain evidence="3 4">EXF-11318</strain>
    </source>
</reference>
<organism evidence="3 4">
    <name type="scientific">Aureobasidium pullulans</name>
    <name type="common">Black yeast</name>
    <name type="synonym">Pullularia pullulans</name>
    <dbReference type="NCBI Taxonomy" id="5580"/>
    <lineage>
        <taxon>Eukaryota</taxon>
        <taxon>Fungi</taxon>
        <taxon>Dikarya</taxon>
        <taxon>Ascomycota</taxon>
        <taxon>Pezizomycotina</taxon>
        <taxon>Dothideomycetes</taxon>
        <taxon>Dothideomycetidae</taxon>
        <taxon>Dothideales</taxon>
        <taxon>Saccotheciaceae</taxon>
        <taxon>Aureobasidium</taxon>
    </lineage>
</organism>